<sequence>MNNRDKEGTYYEKTYRRHNLIRLFSFSVQQVHDIAVPILFLWLLFICSLLFWLSICNSNMLGLGIAILFAFIFAIAILTSNYRTCI</sequence>
<gene>
    <name evidence="2" type="ORF">SDC9_192454</name>
</gene>
<proteinExistence type="predicted"/>
<comment type="caution">
    <text evidence="2">The sequence shown here is derived from an EMBL/GenBank/DDBJ whole genome shotgun (WGS) entry which is preliminary data.</text>
</comment>
<dbReference type="EMBL" id="VSSQ01104359">
    <property type="protein sequence ID" value="MPN44887.1"/>
    <property type="molecule type" value="Genomic_DNA"/>
</dbReference>
<keyword evidence="1" id="KW-0472">Membrane</keyword>
<feature type="transmembrane region" description="Helical" evidence="1">
    <location>
        <begin position="61"/>
        <end position="82"/>
    </location>
</feature>
<evidence type="ECO:0000313" key="2">
    <source>
        <dbReference type="EMBL" id="MPN44887.1"/>
    </source>
</evidence>
<name>A0A645I0T5_9ZZZZ</name>
<keyword evidence="1" id="KW-0812">Transmembrane</keyword>
<feature type="transmembrane region" description="Helical" evidence="1">
    <location>
        <begin position="34"/>
        <end position="55"/>
    </location>
</feature>
<reference evidence="2" key="1">
    <citation type="submission" date="2019-08" db="EMBL/GenBank/DDBJ databases">
        <authorList>
            <person name="Kucharzyk K."/>
            <person name="Murdoch R.W."/>
            <person name="Higgins S."/>
            <person name="Loffler F."/>
        </authorList>
    </citation>
    <scope>NUCLEOTIDE SEQUENCE</scope>
</reference>
<keyword evidence="1" id="KW-1133">Transmembrane helix</keyword>
<protein>
    <submittedName>
        <fullName evidence="2">Uncharacterized protein</fullName>
    </submittedName>
</protein>
<organism evidence="2">
    <name type="scientific">bioreactor metagenome</name>
    <dbReference type="NCBI Taxonomy" id="1076179"/>
    <lineage>
        <taxon>unclassified sequences</taxon>
        <taxon>metagenomes</taxon>
        <taxon>ecological metagenomes</taxon>
    </lineage>
</organism>
<dbReference type="AlphaFoldDB" id="A0A645I0T5"/>
<evidence type="ECO:0000256" key="1">
    <source>
        <dbReference type="SAM" id="Phobius"/>
    </source>
</evidence>
<accession>A0A645I0T5</accession>